<feature type="chain" id="PRO_5039328200" evidence="1">
    <location>
        <begin position="25"/>
        <end position="57"/>
    </location>
</feature>
<reference evidence="2" key="2">
    <citation type="journal article" date="2021" name="PeerJ">
        <title>Extensive microbial diversity within the chicken gut microbiome revealed by metagenomics and culture.</title>
        <authorList>
            <person name="Gilroy R."/>
            <person name="Ravi A."/>
            <person name="Getino M."/>
            <person name="Pursley I."/>
            <person name="Horton D.L."/>
            <person name="Alikhan N.F."/>
            <person name="Baker D."/>
            <person name="Gharbi K."/>
            <person name="Hall N."/>
            <person name="Watson M."/>
            <person name="Adriaenssens E.M."/>
            <person name="Foster-Nyarko E."/>
            <person name="Jarju S."/>
            <person name="Secka A."/>
            <person name="Antonio M."/>
            <person name="Oren A."/>
            <person name="Chaudhuri R.R."/>
            <person name="La Ragione R."/>
            <person name="Hildebrand F."/>
            <person name="Pallen M.J."/>
        </authorList>
    </citation>
    <scope>NUCLEOTIDE SEQUENCE</scope>
    <source>
        <strain evidence="2">4920</strain>
    </source>
</reference>
<evidence type="ECO:0000256" key="1">
    <source>
        <dbReference type="SAM" id="SignalP"/>
    </source>
</evidence>
<organism evidence="2 3">
    <name type="scientific">Candidatus Aphodoplasma excrementigallinarum</name>
    <dbReference type="NCBI Taxonomy" id="2840673"/>
    <lineage>
        <taxon>Bacteria</taxon>
        <taxon>Bacillati</taxon>
        <taxon>Bacillota</taxon>
        <taxon>Clostridia</taxon>
        <taxon>Eubacteriales</taxon>
        <taxon>Candidatus Aphodoplasma</taxon>
    </lineage>
</organism>
<dbReference type="AlphaFoldDB" id="A0A9D1NIY6"/>
<feature type="signal peptide" evidence="1">
    <location>
        <begin position="1"/>
        <end position="24"/>
    </location>
</feature>
<evidence type="ECO:0000313" key="3">
    <source>
        <dbReference type="Proteomes" id="UP000886743"/>
    </source>
</evidence>
<name>A0A9D1NIY6_9FIRM</name>
<feature type="non-terminal residue" evidence="2">
    <location>
        <position position="57"/>
    </location>
</feature>
<dbReference type="Proteomes" id="UP000886743">
    <property type="component" value="Unassembled WGS sequence"/>
</dbReference>
<sequence>MKRLGFCFAVFVFLCVLPLGNAFAQDVVSVQLDGEPLSFDVPPQIIHDRVMLPVRAV</sequence>
<dbReference type="InterPro" id="IPR036582">
    <property type="entry name" value="Mao_N_sf"/>
</dbReference>
<gene>
    <name evidence="2" type="ORF">IAC74_07610</name>
</gene>
<reference evidence="2" key="1">
    <citation type="submission" date="2020-10" db="EMBL/GenBank/DDBJ databases">
        <authorList>
            <person name="Gilroy R."/>
        </authorList>
    </citation>
    <scope>NUCLEOTIDE SEQUENCE</scope>
    <source>
        <strain evidence="2">4920</strain>
    </source>
</reference>
<dbReference type="EMBL" id="DVOF01000230">
    <property type="protein sequence ID" value="HIV03427.1"/>
    <property type="molecule type" value="Genomic_DNA"/>
</dbReference>
<comment type="caution">
    <text evidence="2">The sequence shown here is derived from an EMBL/GenBank/DDBJ whole genome shotgun (WGS) entry which is preliminary data.</text>
</comment>
<dbReference type="SUPFAM" id="SSF55383">
    <property type="entry name" value="Copper amine oxidase, domain N"/>
    <property type="match status" value="1"/>
</dbReference>
<protein>
    <submittedName>
        <fullName evidence="2">Copper amine oxidase</fullName>
    </submittedName>
</protein>
<proteinExistence type="predicted"/>
<keyword evidence="1" id="KW-0732">Signal</keyword>
<accession>A0A9D1NIY6</accession>
<evidence type="ECO:0000313" key="2">
    <source>
        <dbReference type="EMBL" id="HIV03427.1"/>
    </source>
</evidence>